<gene>
    <name evidence="2" type="ORF">GCM10010191_68020</name>
</gene>
<name>A0ABP5X4L6_9ACTN</name>
<proteinExistence type="predicted"/>
<dbReference type="EMBL" id="BAAARW010000026">
    <property type="protein sequence ID" value="GAA2442103.1"/>
    <property type="molecule type" value="Genomic_DNA"/>
</dbReference>
<dbReference type="Proteomes" id="UP001501231">
    <property type="component" value="Unassembled WGS sequence"/>
</dbReference>
<reference evidence="3" key="1">
    <citation type="journal article" date="2019" name="Int. J. Syst. Evol. Microbiol.">
        <title>The Global Catalogue of Microorganisms (GCM) 10K type strain sequencing project: providing services to taxonomists for standard genome sequencing and annotation.</title>
        <authorList>
            <consortium name="The Broad Institute Genomics Platform"/>
            <consortium name="The Broad Institute Genome Sequencing Center for Infectious Disease"/>
            <person name="Wu L."/>
            <person name="Ma J."/>
        </authorList>
    </citation>
    <scope>NUCLEOTIDE SEQUENCE [LARGE SCALE GENOMIC DNA]</scope>
    <source>
        <strain evidence="3">JCM 3325</strain>
    </source>
</reference>
<dbReference type="RefSeq" id="WP_344594566.1">
    <property type="nucleotide sequence ID" value="NZ_BAAARW010000026.1"/>
</dbReference>
<evidence type="ECO:0000313" key="3">
    <source>
        <dbReference type="Proteomes" id="UP001501231"/>
    </source>
</evidence>
<organism evidence="2 3">
    <name type="scientific">Actinomadura vinacea</name>
    <dbReference type="NCBI Taxonomy" id="115336"/>
    <lineage>
        <taxon>Bacteria</taxon>
        <taxon>Bacillati</taxon>
        <taxon>Actinomycetota</taxon>
        <taxon>Actinomycetes</taxon>
        <taxon>Streptosporangiales</taxon>
        <taxon>Thermomonosporaceae</taxon>
        <taxon>Actinomadura</taxon>
    </lineage>
</organism>
<sequence>MSQDDQQGRVDELATEWSTPLRRTGHVRVRFATESQRDLYRRAGRKAGRILGRPVRTVVTGDQVHVMLDDWMDNPLERQVEDPRTRKAIDAAFAHAANEPEPPIASVTELRPQRPCAD</sequence>
<feature type="region of interest" description="Disordered" evidence="1">
    <location>
        <begin position="94"/>
        <end position="118"/>
    </location>
</feature>
<evidence type="ECO:0000256" key="1">
    <source>
        <dbReference type="SAM" id="MobiDB-lite"/>
    </source>
</evidence>
<protein>
    <submittedName>
        <fullName evidence="2">Uncharacterized protein</fullName>
    </submittedName>
</protein>
<accession>A0ABP5X4L6</accession>
<keyword evidence="3" id="KW-1185">Reference proteome</keyword>
<evidence type="ECO:0000313" key="2">
    <source>
        <dbReference type="EMBL" id="GAA2442103.1"/>
    </source>
</evidence>
<comment type="caution">
    <text evidence="2">The sequence shown here is derived from an EMBL/GenBank/DDBJ whole genome shotgun (WGS) entry which is preliminary data.</text>
</comment>